<dbReference type="GO" id="GO:0006835">
    <property type="term" value="P:dicarboxylic acid transport"/>
    <property type="evidence" value="ECO:0007669"/>
    <property type="project" value="TreeGrafter"/>
</dbReference>
<feature type="transmembrane region" description="Helical" evidence="7">
    <location>
        <begin position="284"/>
        <end position="308"/>
    </location>
</feature>
<dbReference type="RefSeq" id="WP_144353793.1">
    <property type="nucleotide sequence ID" value="NZ_CBCRVV010000008.1"/>
</dbReference>
<dbReference type="GO" id="GO:0015293">
    <property type="term" value="F:symporter activity"/>
    <property type="evidence" value="ECO:0007669"/>
    <property type="project" value="UniProtKB-KW"/>
</dbReference>
<feature type="transmembrane region" description="Helical" evidence="7">
    <location>
        <begin position="177"/>
        <end position="195"/>
    </location>
</feature>
<dbReference type="PANTHER" id="PTHR42865:SF7">
    <property type="entry name" value="PROTON_GLUTAMATE-ASPARTATE SYMPORTER"/>
    <property type="match status" value="1"/>
</dbReference>
<evidence type="ECO:0000256" key="5">
    <source>
        <dbReference type="ARBA" id="ARBA00022989"/>
    </source>
</evidence>
<keyword evidence="9" id="KW-1185">Reference proteome</keyword>
<keyword evidence="3" id="KW-1003">Cell membrane</keyword>
<feature type="transmembrane region" description="Helical" evidence="7">
    <location>
        <begin position="54"/>
        <end position="79"/>
    </location>
</feature>
<protein>
    <submittedName>
        <fullName evidence="8">Dicarboxylate/amino acid:cation symporter</fullName>
    </submittedName>
</protein>
<keyword evidence="4 7" id="KW-0812">Transmembrane</keyword>
<name>A0A556QL92_9BACT</name>
<keyword evidence="6 7" id="KW-0472">Membrane</keyword>
<dbReference type="Gene3D" id="1.10.3860.10">
    <property type="entry name" value="Sodium:dicarboxylate symporter"/>
    <property type="match status" value="1"/>
</dbReference>
<keyword evidence="2" id="KW-0813">Transport</keyword>
<dbReference type="OrthoDB" id="9768885at2"/>
<dbReference type="EMBL" id="VMBG01000002">
    <property type="protein sequence ID" value="TSJ77391.1"/>
    <property type="molecule type" value="Genomic_DNA"/>
</dbReference>
<gene>
    <name evidence="8" type="ORF">FPL22_14980</name>
</gene>
<evidence type="ECO:0000256" key="2">
    <source>
        <dbReference type="ARBA" id="ARBA00022448"/>
    </source>
</evidence>
<dbReference type="Pfam" id="PF00375">
    <property type="entry name" value="SDF"/>
    <property type="match status" value="1"/>
</dbReference>
<feature type="transmembrane region" description="Helical" evidence="7">
    <location>
        <begin position="328"/>
        <end position="347"/>
    </location>
</feature>
<dbReference type="GO" id="GO:0005886">
    <property type="term" value="C:plasma membrane"/>
    <property type="evidence" value="ECO:0007669"/>
    <property type="project" value="UniProtKB-SubCell"/>
</dbReference>
<dbReference type="PRINTS" id="PR00173">
    <property type="entry name" value="EDTRNSPORT"/>
</dbReference>
<feature type="transmembrane region" description="Helical" evidence="7">
    <location>
        <begin position="383"/>
        <end position="404"/>
    </location>
</feature>
<feature type="transmembrane region" description="Helical" evidence="7">
    <location>
        <begin position="359"/>
        <end position="377"/>
    </location>
</feature>
<reference evidence="8 9" key="1">
    <citation type="submission" date="2019-07" db="EMBL/GenBank/DDBJ databases">
        <title>Description of 53C-WASEF.</title>
        <authorList>
            <person name="Pitt A."/>
            <person name="Hahn M.W."/>
        </authorList>
    </citation>
    <scope>NUCLEOTIDE SEQUENCE [LARGE SCALE GENOMIC DNA]</scope>
    <source>
        <strain evidence="8 9">53C-WASEF</strain>
    </source>
</reference>
<evidence type="ECO:0000256" key="3">
    <source>
        <dbReference type="ARBA" id="ARBA00022475"/>
    </source>
</evidence>
<dbReference type="InterPro" id="IPR001991">
    <property type="entry name" value="Na-dicarboxylate_symporter"/>
</dbReference>
<evidence type="ECO:0000313" key="8">
    <source>
        <dbReference type="EMBL" id="TSJ77391.1"/>
    </source>
</evidence>
<organism evidence="8 9">
    <name type="scientific">Rariglobus hedericola</name>
    <dbReference type="NCBI Taxonomy" id="2597822"/>
    <lineage>
        <taxon>Bacteria</taxon>
        <taxon>Pseudomonadati</taxon>
        <taxon>Verrucomicrobiota</taxon>
        <taxon>Opitutia</taxon>
        <taxon>Opitutales</taxon>
        <taxon>Opitutaceae</taxon>
        <taxon>Rariglobus</taxon>
    </lineage>
</organism>
<comment type="caution">
    <text evidence="8">The sequence shown here is derived from an EMBL/GenBank/DDBJ whole genome shotgun (WGS) entry which is preliminary data.</text>
</comment>
<accession>A0A556QL92</accession>
<comment type="subcellular location">
    <subcellularLocation>
        <location evidence="1">Cell membrane</location>
        <topology evidence="1">Multi-pass membrane protein</topology>
    </subcellularLocation>
</comment>
<evidence type="ECO:0000313" key="9">
    <source>
        <dbReference type="Proteomes" id="UP000315648"/>
    </source>
</evidence>
<proteinExistence type="predicted"/>
<feature type="transmembrane region" description="Helical" evidence="7">
    <location>
        <begin position="91"/>
        <end position="110"/>
    </location>
</feature>
<feature type="transmembrane region" description="Helical" evidence="7">
    <location>
        <begin position="12"/>
        <end position="34"/>
    </location>
</feature>
<feature type="transmembrane region" description="Helical" evidence="7">
    <location>
        <begin position="243"/>
        <end position="263"/>
    </location>
</feature>
<dbReference type="Proteomes" id="UP000315648">
    <property type="component" value="Unassembled WGS sequence"/>
</dbReference>
<keyword evidence="5 7" id="KW-1133">Transmembrane helix</keyword>
<feature type="transmembrane region" description="Helical" evidence="7">
    <location>
        <begin position="216"/>
        <end position="237"/>
    </location>
</feature>
<evidence type="ECO:0000256" key="4">
    <source>
        <dbReference type="ARBA" id="ARBA00022692"/>
    </source>
</evidence>
<dbReference type="PANTHER" id="PTHR42865">
    <property type="entry name" value="PROTON/GLUTAMATE-ASPARTATE SYMPORTER"/>
    <property type="match status" value="1"/>
</dbReference>
<evidence type="ECO:0000256" key="1">
    <source>
        <dbReference type="ARBA" id="ARBA00004651"/>
    </source>
</evidence>
<sequence>MSASSAKLANRILGGLVVGLIAGLITIAVGRAFPEFLSGAQWVSKEIFDPAGQIFLRLLFFVIIPLVFASLAVGVVQLGRLDKLGPLAGKTFGLFLLNMVIGVALALVMMDVVKPGHALSVEKREELRSSYTSDISQHIETREKQQAVTLSTIVEMFMPKNLLGAVTGQTRGSIGEVLPLILFALLVGAVGVGLADAKRAQLISSLELVNELMTGIVHYALRLAPYAVPLMIYSVVVRTGIEILLALGLFVTGVLGVLALHLFGTMSLWLKFMTKRSPLAFFKIVKPVLITAFSTSSSAATMAASIAVCKEELKVSPSVSGFVIPLGATMNMSGTALYEGCVVLFVAQVFGPDLAIGQQMVLLLLSVLSAVAVAGIPGGSLPLIAGLCMTFGIPPEGIAIILGVDRLLDMARTTVNVGADLVTAVIVNDSMPPESEGLEPVHERAQT</sequence>
<evidence type="ECO:0000256" key="6">
    <source>
        <dbReference type="ARBA" id="ARBA00023136"/>
    </source>
</evidence>
<dbReference type="SUPFAM" id="SSF118215">
    <property type="entry name" value="Proton glutamate symport protein"/>
    <property type="match status" value="1"/>
</dbReference>
<dbReference type="InterPro" id="IPR036458">
    <property type="entry name" value="Na:dicarbo_symporter_sf"/>
</dbReference>
<evidence type="ECO:0000256" key="7">
    <source>
        <dbReference type="SAM" id="Phobius"/>
    </source>
</evidence>
<dbReference type="AlphaFoldDB" id="A0A556QL92"/>